<dbReference type="PANTHER" id="PTHR39201">
    <property type="entry name" value="EXPORTED PROTEIN-RELATED"/>
    <property type="match status" value="1"/>
</dbReference>
<dbReference type="GO" id="GO:0016651">
    <property type="term" value="F:oxidoreductase activity, acting on NAD(P)H"/>
    <property type="evidence" value="ECO:0007669"/>
    <property type="project" value="UniProtKB-ARBA"/>
</dbReference>
<evidence type="ECO:0000313" key="3">
    <source>
        <dbReference type="Proteomes" id="UP000317863"/>
    </source>
</evidence>
<organism evidence="2 3">
    <name type="scientific">Peptacetobacter hominis</name>
    <dbReference type="NCBI Taxonomy" id="2743610"/>
    <lineage>
        <taxon>Bacteria</taxon>
        <taxon>Bacillati</taxon>
        <taxon>Bacillota</taxon>
        <taxon>Clostridia</taxon>
        <taxon>Peptostreptococcales</taxon>
        <taxon>Peptostreptococcaceae</taxon>
        <taxon>Peptacetobacter</taxon>
    </lineage>
</organism>
<dbReference type="Proteomes" id="UP000317863">
    <property type="component" value="Unassembled WGS sequence"/>
</dbReference>
<accession>A0A544QW79</accession>
<dbReference type="AlphaFoldDB" id="A0A544QW79"/>
<name>A0A544QW79_9FIRM</name>
<reference evidence="2 3" key="1">
    <citation type="submission" date="2019-02" db="EMBL/GenBank/DDBJ databases">
        <title>Peptostreptococcaceae bacterium ZHW00191 nov., a new bacterium isolated from the human gut.</title>
        <authorList>
            <person name="Zhou H.-W."/>
            <person name="Chen X.-J."/>
        </authorList>
    </citation>
    <scope>NUCLEOTIDE SEQUENCE [LARGE SCALE GENOMIC DNA]</scope>
    <source>
        <strain evidence="2 3">ZHW00191</strain>
    </source>
</reference>
<dbReference type="OrthoDB" id="9806505at2"/>
<evidence type="ECO:0000313" key="2">
    <source>
        <dbReference type="EMBL" id="TQQ84946.1"/>
    </source>
</evidence>
<protein>
    <submittedName>
        <fullName evidence="2">Flavodoxin</fullName>
    </submittedName>
</protein>
<keyword evidence="3" id="KW-1185">Reference proteome</keyword>
<sequence>MIRLSKSAVIYFSRAEENYFDGALRYIEKGNTKVIAEKIADETNADIFEIKMLNPYSDNYRTCTEQAKEDLQKGIRPEIEIELKNLDGYTTVYLGYPNYWNTIPMPVLSAIEKFNWDGITICPFCTHEGSGLGCSVKDIQKAAKGASVSEAISIYGSQRDKSDDIIKSWIGRIQK</sequence>
<dbReference type="GO" id="GO:0010181">
    <property type="term" value="F:FMN binding"/>
    <property type="evidence" value="ECO:0007669"/>
    <property type="project" value="InterPro"/>
</dbReference>
<feature type="domain" description="Flavodoxin-like" evidence="1">
    <location>
        <begin position="29"/>
        <end position="170"/>
    </location>
</feature>
<comment type="caution">
    <text evidence="2">The sequence shown here is derived from an EMBL/GenBank/DDBJ whole genome shotgun (WGS) entry which is preliminary data.</text>
</comment>
<dbReference type="Pfam" id="PF12682">
    <property type="entry name" value="Flavodoxin_4"/>
    <property type="match status" value="1"/>
</dbReference>
<proteinExistence type="predicted"/>
<gene>
    <name evidence="2" type="ORF">EXD82_03635</name>
</gene>
<dbReference type="PANTHER" id="PTHR39201:SF1">
    <property type="entry name" value="FLAVODOXIN-LIKE DOMAIN-CONTAINING PROTEIN"/>
    <property type="match status" value="1"/>
</dbReference>
<dbReference type="Gene3D" id="3.40.50.360">
    <property type="match status" value="1"/>
</dbReference>
<evidence type="ECO:0000259" key="1">
    <source>
        <dbReference type="Pfam" id="PF12682"/>
    </source>
</evidence>
<dbReference type="InterPro" id="IPR008254">
    <property type="entry name" value="Flavodoxin/NO_synth"/>
</dbReference>
<dbReference type="EMBL" id="SGJB01000005">
    <property type="protein sequence ID" value="TQQ84946.1"/>
    <property type="molecule type" value="Genomic_DNA"/>
</dbReference>
<dbReference type="InterPro" id="IPR029039">
    <property type="entry name" value="Flavoprotein-like_sf"/>
</dbReference>
<dbReference type="SUPFAM" id="SSF52218">
    <property type="entry name" value="Flavoproteins"/>
    <property type="match status" value="1"/>
</dbReference>